<feature type="transmembrane region" description="Helical" evidence="2">
    <location>
        <begin position="50"/>
        <end position="71"/>
    </location>
</feature>
<proteinExistence type="predicted"/>
<keyword evidence="2" id="KW-0812">Transmembrane</keyword>
<dbReference type="AlphaFoldDB" id="A0AAD9K391"/>
<gene>
    <name evidence="3" type="ORF">LSH36_72g08045</name>
</gene>
<sequence>MASPKKSKIRVNLGPKIQLYHHKVHSKSPIDLQNPALPILKLAGRSSPQYQFWMLCTVVFFLVGVYGFVFWDTMTQSPRFKVKSNNWEQMRRRFDIHMENVRAKDDNRYDEGLLMHQHQNTGAKPNMVAIGCAITSRAYQDLNLENLQYRLPLLRTLLPSFCNTASSGYDYHFYVSFDVDDSNLQRSDFLNGIYEHFQKVTQTLCPKEANVTLHFVQCSHSRNPAWAQNDAMMEAYLDDAEYYYRVNDDTLMLSPGWTESYVEALGGFDPPFVGVVGPVHKGGNEFILTYDFVHKTHIDIFGYYYPRLFTDWWADDWMTAVYGSERTIKLPGVRLKHTQEAGQRYKVQYDNGELVHYQIAYDRKTLNRYIYSKQNGDSDKMQAQPNPKKVISMSLWGSDPKYTFGTIRNAQLVPIFFPGWTLRVYVEEHHTNGPSRYQPTPKRIIFKLASLGAQIVYVNTNELTTAPMLWRFLVADDTSLDCFIIRDADARLQDRDAAAVADWLRTERPFHCVRDHPSHSGYSLSGGMWGARPKELRKLIPIPWKNLMMGYRDKYGSDMNFLSNLVWPKVEPVAYCHDSYSCMKWKGSYPFPVRRRGTEHVGQVFDAFGYARDIDMKIIRETPSPVECTISNATFAEPDLMSDVMDAEVVNSAQLRQLEKDIEKRKAHQELELALKDSLLVEKKSDKSQTAGGSPADGGKNASFAAFEPMPDDPNSFGNQLGENLSHQYVVWNMDYHIGSIRDIKYILRSHSEVFFIDKSLASKCHLSQTCATNLKVITKKNGLLLTQEVKRAFFEEYQDDPEMNLVTHFLCTYPPATCELYLPFHKPIVVYITGRYEHGRYTRNQWESWNQVLKGIAKESRNMVIASNLYDATYLHYYTGLRPSVIPPVCSYVQTHYSPVNPDILIAPVHNPSFYELFRGYMTSIIKRNRESIAVRYIPEVYPEYRFSDIASHQAVVHIPYQVSTYMFCEHYAMNIPIFVPSVHLLATWHQKYDVISQLTWNRIRGLLGDTRSIRIYNTNMSNPNNLHEVSDIKQWLRLADFYQRPHIIYFDSVRDLVDKLTSTDLKQVSESMKHYNENIGPLMEQKWSAVFQ</sequence>
<evidence type="ECO:0000256" key="1">
    <source>
        <dbReference type="SAM" id="MobiDB-lite"/>
    </source>
</evidence>
<evidence type="ECO:0000256" key="2">
    <source>
        <dbReference type="SAM" id="Phobius"/>
    </source>
</evidence>
<name>A0AAD9K391_9ANNE</name>
<accession>A0AAD9K391</accession>
<evidence type="ECO:0000313" key="4">
    <source>
        <dbReference type="Proteomes" id="UP001208570"/>
    </source>
</evidence>
<keyword evidence="4" id="KW-1185">Reference proteome</keyword>
<organism evidence="3 4">
    <name type="scientific">Paralvinella palmiformis</name>
    <dbReference type="NCBI Taxonomy" id="53620"/>
    <lineage>
        <taxon>Eukaryota</taxon>
        <taxon>Metazoa</taxon>
        <taxon>Spiralia</taxon>
        <taxon>Lophotrochozoa</taxon>
        <taxon>Annelida</taxon>
        <taxon>Polychaeta</taxon>
        <taxon>Sedentaria</taxon>
        <taxon>Canalipalpata</taxon>
        <taxon>Terebellida</taxon>
        <taxon>Terebelliformia</taxon>
        <taxon>Alvinellidae</taxon>
        <taxon>Paralvinella</taxon>
    </lineage>
</organism>
<protein>
    <submittedName>
        <fullName evidence="3">Uncharacterized protein</fullName>
    </submittedName>
</protein>
<evidence type="ECO:0000313" key="3">
    <source>
        <dbReference type="EMBL" id="KAK2163937.1"/>
    </source>
</evidence>
<comment type="caution">
    <text evidence="3">The sequence shown here is derived from an EMBL/GenBank/DDBJ whole genome shotgun (WGS) entry which is preliminary data.</text>
</comment>
<feature type="region of interest" description="Disordered" evidence="1">
    <location>
        <begin position="684"/>
        <end position="719"/>
    </location>
</feature>
<dbReference type="EMBL" id="JAODUP010000072">
    <property type="protein sequence ID" value="KAK2163937.1"/>
    <property type="molecule type" value="Genomic_DNA"/>
</dbReference>
<keyword evidence="2" id="KW-1133">Transmembrane helix</keyword>
<reference evidence="3" key="1">
    <citation type="journal article" date="2023" name="Mol. Biol. Evol.">
        <title>Third-Generation Sequencing Reveals the Adaptive Role of the Epigenome in Three Deep-Sea Polychaetes.</title>
        <authorList>
            <person name="Perez M."/>
            <person name="Aroh O."/>
            <person name="Sun Y."/>
            <person name="Lan Y."/>
            <person name="Juniper S.K."/>
            <person name="Young C.R."/>
            <person name="Angers B."/>
            <person name="Qian P.Y."/>
        </authorList>
    </citation>
    <scope>NUCLEOTIDE SEQUENCE</scope>
    <source>
        <strain evidence="3">P08H-3</strain>
    </source>
</reference>
<keyword evidence="2" id="KW-0472">Membrane</keyword>
<dbReference type="Proteomes" id="UP001208570">
    <property type="component" value="Unassembled WGS sequence"/>
</dbReference>